<evidence type="ECO:0000313" key="3">
    <source>
        <dbReference type="Proteomes" id="UP000567293"/>
    </source>
</evidence>
<name>A0A7V8NNW6_9BACT</name>
<dbReference type="AlphaFoldDB" id="A0A7V8NNW6"/>
<dbReference type="InterPro" id="IPR041468">
    <property type="entry name" value="HTH_ParB/Spo0J"/>
</dbReference>
<dbReference type="PANTHER" id="PTHR33375">
    <property type="entry name" value="CHROMOSOME-PARTITIONING PROTEIN PARB-RELATED"/>
    <property type="match status" value="1"/>
</dbReference>
<dbReference type="Pfam" id="PF02195">
    <property type="entry name" value="ParB_N"/>
    <property type="match status" value="1"/>
</dbReference>
<proteinExistence type="predicted"/>
<dbReference type="Pfam" id="PF17762">
    <property type="entry name" value="HTH_ParB"/>
    <property type="match status" value="1"/>
</dbReference>
<keyword evidence="3" id="KW-1185">Reference proteome</keyword>
<dbReference type="SUPFAM" id="SSF109709">
    <property type="entry name" value="KorB DNA-binding domain-like"/>
    <property type="match status" value="1"/>
</dbReference>
<dbReference type="GO" id="GO:0005694">
    <property type="term" value="C:chromosome"/>
    <property type="evidence" value="ECO:0007669"/>
    <property type="project" value="TreeGrafter"/>
</dbReference>
<evidence type="ECO:0000313" key="2">
    <source>
        <dbReference type="EMBL" id="MBA0084829.1"/>
    </source>
</evidence>
<dbReference type="InterPro" id="IPR050336">
    <property type="entry name" value="Chromosome_partition/occlusion"/>
</dbReference>
<sequence length="294" mass="33106">MPETRMIPRAQLLEPPLPIRMGIDEQALGDLADSIKRHGLLHPLIVVPAHVTSANGELAPSVAGAPPAEVLQLRWEIVDGHRRYLASLIAGLDELECKVYDTLDDAKFGVMLDANMMRQDLSPAEEGVQFLELAESRGWSMPQLMRYFGRSEAYINERVTLVKNFPDVFRVVAERGINWTQAKAVMRCPDKNWRAYMLDQAVTHGASSRTIVNLVDQWKTLQLAKDSQPAVHTTEHAVIIQQAERPKCTWCLRNDDQANFISLPVHSYHVRDLQDFLKRTGITPEDSGETHGPK</sequence>
<dbReference type="Proteomes" id="UP000567293">
    <property type="component" value="Unassembled WGS sequence"/>
</dbReference>
<gene>
    <name evidence="2" type="ORF">HRJ53_07530</name>
</gene>
<organism evidence="2 3">
    <name type="scientific">Candidatus Acidiferrum panamense</name>
    <dbReference type="NCBI Taxonomy" id="2741543"/>
    <lineage>
        <taxon>Bacteria</taxon>
        <taxon>Pseudomonadati</taxon>
        <taxon>Acidobacteriota</taxon>
        <taxon>Terriglobia</taxon>
        <taxon>Candidatus Acidiferrales</taxon>
        <taxon>Candidatus Acidiferrum</taxon>
    </lineage>
</organism>
<comment type="caution">
    <text evidence="2">The sequence shown here is derived from an EMBL/GenBank/DDBJ whole genome shotgun (WGS) entry which is preliminary data.</text>
</comment>
<feature type="domain" description="ParB-like N-terminal" evidence="1">
    <location>
        <begin position="5"/>
        <end position="115"/>
    </location>
</feature>
<dbReference type="SMART" id="SM00470">
    <property type="entry name" value="ParB"/>
    <property type="match status" value="1"/>
</dbReference>
<dbReference type="PANTHER" id="PTHR33375:SF7">
    <property type="entry name" value="CHROMOSOME 2-PARTITIONING PROTEIN PARB-RELATED"/>
    <property type="match status" value="1"/>
</dbReference>
<dbReference type="EMBL" id="JACDQQ010000729">
    <property type="protein sequence ID" value="MBA0084829.1"/>
    <property type="molecule type" value="Genomic_DNA"/>
</dbReference>
<reference evidence="2" key="1">
    <citation type="submission" date="2020-06" db="EMBL/GenBank/DDBJ databases">
        <title>Legume-microbial interactions unlock mineral nutrients during tropical forest succession.</title>
        <authorList>
            <person name="Epihov D.Z."/>
        </authorList>
    </citation>
    <scope>NUCLEOTIDE SEQUENCE [LARGE SCALE GENOMIC DNA]</scope>
    <source>
        <strain evidence="2">Pan2503</strain>
    </source>
</reference>
<dbReference type="GO" id="GO:0007059">
    <property type="term" value="P:chromosome segregation"/>
    <property type="evidence" value="ECO:0007669"/>
    <property type="project" value="TreeGrafter"/>
</dbReference>
<dbReference type="InterPro" id="IPR003115">
    <property type="entry name" value="ParB_N"/>
</dbReference>
<dbReference type="InterPro" id="IPR036086">
    <property type="entry name" value="ParB/Sulfiredoxin_sf"/>
</dbReference>
<dbReference type="Gene3D" id="1.10.10.2830">
    <property type="match status" value="1"/>
</dbReference>
<accession>A0A7V8NNW6</accession>
<protein>
    <submittedName>
        <fullName evidence="2">ParB/RepB/Spo0J family partition protein</fullName>
    </submittedName>
</protein>
<dbReference type="SUPFAM" id="SSF110849">
    <property type="entry name" value="ParB/Sulfiredoxin"/>
    <property type="match status" value="1"/>
</dbReference>
<evidence type="ECO:0000259" key="1">
    <source>
        <dbReference type="SMART" id="SM00470"/>
    </source>
</evidence>
<dbReference type="Gene3D" id="3.90.1530.30">
    <property type="match status" value="1"/>
</dbReference>